<keyword evidence="4" id="KW-1133">Transmembrane helix</keyword>
<gene>
    <name evidence="5" type="ORF">BEMITA_LOCUS2922</name>
</gene>
<dbReference type="EMBL" id="OU963871">
    <property type="protein sequence ID" value="CAH0383478.1"/>
    <property type="molecule type" value="Genomic_DNA"/>
</dbReference>
<accession>A0A9P0A0Z1</accession>
<keyword evidence="3" id="KW-0808">Transferase</keyword>
<keyword evidence="6" id="KW-1185">Reference proteome</keyword>
<dbReference type="PANTHER" id="PTHR48043">
    <property type="entry name" value="EG:EG0003.4 PROTEIN-RELATED"/>
    <property type="match status" value="1"/>
</dbReference>
<organism evidence="5 6">
    <name type="scientific">Bemisia tabaci</name>
    <name type="common">Sweetpotato whitefly</name>
    <name type="synonym">Aleurodes tabaci</name>
    <dbReference type="NCBI Taxonomy" id="7038"/>
    <lineage>
        <taxon>Eukaryota</taxon>
        <taxon>Metazoa</taxon>
        <taxon>Ecdysozoa</taxon>
        <taxon>Arthropoda</taxon>
        <taxon>Hexapoda</taxon>
        <taxon>Insecta</taxon>
        <taxon>Pterygota</taxon>
        <taxon>Neoptera</taxon>
        <taxon>Paraneoptera</taxon>
        <taxon>Hemiptera</taxon>
        <taxon>Sternorrhyncha</taxon>
        <taxon>Aleyrodoidea</taxon>
        <taxon>Aleyrodidae</taxon>
        <taxon>Aleyrodinae</taxon>
        <taxon>Bemisia</taxon>
    </lineage>
</organism>
<evidence type="ECO:0000256" key="4">
    <source>
        <dbReference type="SAM" id="Phobius"/>
    </source>
</evidence>
<proteinExistence type="inferred from homology"/>
<comment type="similarity">
    <text evidence="1">Belongs to the UDP-glycosyltransferase family.</text>
</comment>
<dbReference type="InterPro" id="IPR050271">
    <property type="entry name" value="UDP-glycosyltransferase"/>
</dbReference>
<evidence type="ECO:0000256" key="1">
    <source>
        <dbReference type="ARBA" id="ARBA00009995"/>
    </source>
</evidence>
<keyword evidence="4" id="KW-0812">Transmembrane</keyword>
<dbReference type="FunFam" id="3.40.50.2000:FF:000021">
    <property type="entry name" value="UDP-glucuronosyltransferase"/>
    <property type="match status" value="1"/>
</dbReference>
<dbReference type="InterPro" id="IPR002213">
    <property type="entry name" value="UDP_glucos_trans"/>
</dbReference>
<dbReference type="Pfam" id="PF00201">
    <property type="entry name" value="UDPGT"/>
    <property type="match status" value="1"/>
</dbReference>
<dbReference type="AlphaFoldDB" id="A0A9P0A0Z1"/>
<evidence type="ECO:0000313" key="6">
    <source>
        <dbReference type="Proteomes" id="UP001152759"/>
    </source>
</evidence>
<protein>
    <recommendedName>
        <fullName evidence="7">UDP-glucuronosyltransferase</fullName>
    </recommendedName>
</protein>
<reference evidence="5" key="1">
    <citation type="submission" date="2021-12" db="EMBL/GenBank/DDBJ databases">
        <authorList>
            <person name="King R."/>
        </authorList>
    </citation>
    <scope>NUCLEOTIDE SEQUENCE</scope>
</reference>
<evidence type="ECO:0000256" key="2">
    <source>
        <dbReference type="ARBA" id="ARBA00022676"/>
    </source>
</evidence>
<dbReference type="SUPFAM" id="SSF53756">
    <property type="entry name" value="UDP-Glycosyltransferase/glycogen phosphorylase"/>
    <property type="match status" value="1"/>
</dbReference>
<feature type="transmembrane region" description="Helical" evidence="4">
    <location>
        <begin position="498"/>
        <end position="521"/>
    </location>
</feature>
<evidence type="ECO:0000256" key="3">
    <source>
        <dbReference type="ARBA" id="ARBA00022679"/>
    </source>
</evidence>
<evidence type="ECO:0000313" key="5">
    <source>
        <dbReference type="EMBL" id="CAH0383478.1"/>
    </source>
</evidence>
<dbReference type="Gene3D" id="3.40.50.2000">
    <property type="entry name" value="Glycogen Phosphorylase B"/>
    <property type="match status" value="2"/>
</dbReference>
<evidence type="ECO:0008006" key="7">
    <source>
        <dbReference type="Google" id="ProtNLM"/>
    </source>
</evidence>
<name>A0A9P0A0Z1_BEMTA</name>
<keyword evidence="2" id="KW-0328">Glycosyltransferase</keyword>
<dbReference type="CDD" id="cd03784">
    <property type="entry name" value="GT1_Gtf-like"/>
    <property type="match status" value="1"/>
</dbReference>
<dbReference type="GO" id="GO:0008194">
    <property type="term" value="F:UDP-glycosyltransferase activity"/>
    <property type="evidence" value="ECO:0007669"/>
    <property type="project" value="InterPro"/>
</dbReference>
<sequence>MIILLTTTRKWTSRKNRSLPKVTSMRALMLLAFALASILSCSAYNILVFLPTPNWSHYIQVEPIFLALARRGHNMTVVSPYAPKEEAPHFQHILLTLDGHRKKTPITPRQWVDWTVENKVFPIDFWKNRADANIPLMLESTVFQDLIHNDNKFDLVFMEPFFGQEAQIVLGHLLKAPVIVYSSFGHDPDILRYMGALNAVAYLEQWQLGYAGLTSLFERMENALAQYKIMLYNEYWYYPHHDDLLASYLPGPLPRITDMLRNISLFLLTGNLAVNGAKLYPPNVVEISGQHFKEPEPLDKDLNTIINNAKDGVIYFSFGSILKASALREEAIDMYMSVFKELKQTILWKADSLNSSSYDIPKNVYTRDWFDQKSVLAHPNCVLFLTHGGVSSLMEAIHYAVPIVGMSFFGDQPSNLAHAEHYGYGLHVPFRDLTQDSLRSAIRAVLEDKRFKENISKASKVFNDKPMSSLDTAIYWIEYVIRHEGAHHLKPLTVQMPWYQLFLLDVIGVYSAMFIIFSYFIMKIIVSLLKKCILRTKSLKEKTI</sequence>
<dbReference type="PANTHER" id="PTHR48043:SF159">
    <property type="entry name" value="EG:EG0003.4 PROTEIN-RELATED"/>
    <property type="match status" value="1"/>
</dbReference>
<keyword evidence="4" id="KW-0472">Membrane</keyword>
<dbReference type="Proteomes" id="UP001152759">
    <property type="component" value="Chromosome 10"/>
</dbReference>